<comment type="caution">
    <text evidence="2">The sequence shown here is derived from an EMBL/GenBank/DDBJ whole genome shotgun (WGS) entry which is preliminary data.</text>
</comment>
<proteinExistence type="predicted"/>
<protein>
    <submittedName>
        <fullName evidence="2">Uncharacterized protein</fullName>
    </submittedName>
</protein>
<dbReference type="EMBL" id="JAAOYM010000001">
    <property type="protein sequence ID" value="NIJ10396.1"/>
    <property type="molecule type" value="Genomic_DNA"/>
</dbReference>
<reference evidence="2 3" key="1">
    <citation type="submission" date="2020-03" db="EMBL/GenBank/DDBJ databases">
        <title>Sequencing the genomes of 1000 actinobacteria strains.</title>
        <authorList>
            <person name="Klenk H.-P."/>
        </authorList>
    </citation>
    <scope>NUCLEOTIDE SEQUENCE [LARGE SCALE GENOMIC DNA]</scope>
    <source>
        <strain evidence="2 3">DSM 45685</strain>
    </source>
</reference>
<evidence type="ECO:0000313" key="2">
    <source>
        <dbReference type="EMBL" id="NIJ10396.1"/>
    </source>
</evidence>
<feature type="region of interest" description="Disordered" evidence="1">
    <location>
        <begin position="35"/>
        <end position="54"/>
    </location>
</feature>
<dbReference type="AlphaFoldDB" id="A0A7X5ULW2"/>
<accession>A0A7X5ULW2</accession>
<evidence type="ECO:0000256" key="1">
    <source>
        <dbReference type="SAM" id="MobiDB-lite"/>
    </source>
</evidence>
<dbReference type="RefSeq" id="WP_167166478.1">
    <property type="nucleotide sequence ID" value="NZ_JAAOYM010000001.1"/>
</dbReference>
<organism evidence="2 3">
    <name type="scientific">Saccharomonospora amisosensis</name>
    <dbReference type="NCBI Taxonomy" id="1128677"/>
    <lineage>
        <taxon>Bacteria</taxon>
        <taxon>Bacillati</taxon>
        <taxon>Actinomycetota</taxon>
        <taxon>Actinomycetes</taxon>
        <taxon>Pseudonocardiales</taxon>
        <taxon>Pseudonocardiaceae</taxon>
        <taxon>Saccharomonospora</taxon>
    </lineage>
</organism>
<keyword evidence="3" id="KW-1185">Reference proteome</keyword>
<gene>
    <name evidence="2" type="ORF">FHU38_000740</name>
</gene>
<evidence type="ECO:0000313" key="3">
    <source>
        <dbReference type="Proteomes" id="UP000545493"/>
    </source>
</evidence>
<dbReference type="Proteomes" id="UP000545493">
    <property type="component" value="Unassembled WGS sequence"/>
</dbReference>
<sequence length="54" mass="6368">MESDKDFLNRLDQEVQKAHVAIAELHDRAIATMRRKWNQNEADGDTEEQRRDGE</sequence>
<name>A0A7X5ULW2_9PSEU</name>